<dbReference type="InterPro" id="IPR029058">
    <property type="entry name" value="AB_hydrolase_fold"/>
</dbReference>
<evidence type="ECO:0000259" key="1">
    <source>
        <dbReference type="Pfam" id="PF12146"/>
    </source>
</evidence>
<sequence length="367" mass="41361">MTDIWIPSLEDLSQCSKAEVKVLISSLSLQSVQSLQLLLERSKGMISENIRTFILKYLKKPTTSTCFGRSREYYLNSSGIRCAVDIWTPEIPPIATLIFCHGLFDHPMLFSHVLARFVEEGYFVVAPTLPGWGDSNGKRWLVKKIDDFAVEIPFVFDRYIGCHPNLSHIPHFVMGHSMGGVVAILAAFNAERLWSNGGGLLLSSPLLALDPSFAPPVKRFITPIAKVVAPKAPMMKPLKDSDMCRRCHFRSLSDDPRSLSQGIPIMTGYALLQAERSLKHKLTDPSAMKMPIFVQSGSDDEISDIRMIHSLKTLKNAKVRIWPGLKHDLLRETAWRDVVDRFLKWSSSRSRAAVKAKVAIKCRKDWR</sequence>
<dbReference type="GO" id="GO:0016787">
    <property type="term" value="F:hydrolase activity"/>
    <property type="evidence" value="ECO:0007669"/>
    <property type="project" value="UniProtKB-KW"/>
</dbReference>
<reference evidence="2" key="1">
    <citation type="submission" date="2022-03" db="EMBL/GenBank/DDBJ databases">
        <title>Draft genome sequence of Aduncisulcus paluster, a free-living microaerophilic Fornicata.</title>
        <authorList>
            <person name="Yuyama I."/>
            <person name="Kume K."/>
            <person name="Tamura T."/>
            <person name="Inagaki Y."/>
            <person name="Hashimoto T."/>
        </authorList>
    </citation>
    <scope>NUCLEOTIDE SEQUENCE</scope>
    <source>
        <strain evidence="2">NY0171</strain>
    </source>
</reference>
<evidence type="ECO:0000313" key="3">
    <source>
        <dbReference type="Proteomes" id="UP001057375"/>
    </source>
</evidence>
<dbReference type="Pfam" id="PF12146">
    <property type="entry name" value="Hydrolase_4"/>
    <property type="match status" value="1"/>
</dbReference>
<dbReference type="Gene3D" id="3.40.50.1820">
    <property type="entry name" value="alpha/beta hydrolase"/>
    <property type="match status" value="1"/>
</dbReference>
<dbReference type="InterPro" id="IPR022742">
    <property type="entry name" value="Hydrolase_4"/>
</dbReference>
<feature type="domain" description="Serine aminopeptidase S33" evidence="1">
    <location>
        <begin position="93"/>
        <end position="333"/>
    </location>
</feature>
<comment type="caution">
    <text evidence="2">The sequence shown here is derived from an EMBL/GenBank/DDBJ whole genome shotgun (WGS) entry which is preliminary data.</text>
</comment>
<dbReference type="PRINTS" id="PR00111">
    <property type="entry name" value="ABHYDROLASE"/>
</dbReference>
<dbReference type="InterPro" id="IPR000073">
    <property type="entry name" value="AB_hydrolase_1"/>
</dbReference>
<dbReference type="PANTHER" id="PTHR11614">
    <property type="entry name" value="PHOSPHOLIPASE-RELATED"/>
    <property type="match status" value="1"/>
</dbReference>
<dbReference type="Proteomes" id="UP001057375">
    <property type="component" value="Unassembled WGS sequence"/>
</dbReference>
<dbReference type="EMBL" id="BQXS01013872">
    <property type="protein sequence ID" value="GKT29918.1"/>
    <property type="molecule type" value="Genomic_DNA"/>
</dbReference>
<evidence type="ECO:0000313" key="2">
    <source>
        <dbReference type="EMBL" id="GKT29918.1"/>
    </source>
</evidence>
<gene>
    <name evidence="2" type="ORF">ADUPG1_014274</name>
</gene>
<name>A0ABQ5KBH6_9EUKA</name>
<keyword evidence="3" id="KW-1185">Reference proteome</keyword>
<organism evidence="2 3">
    <name type="scientific">Aduncisulcus paluster</name>
    <dbReference type="NCBI Taxonomy" id="2918883"/>
    <lineage>
        <taxon>Eukaryota</taxon>
        <taxon>Metamonada</taxon>
        <taxon>Carpediemonas-like organisms</taxon>
        <taxon>Aduncisulcus</taxon>
    </lineage>
</organism>
<keyword evidence="2" id="KW-0378">Hydrolase</keyword>
<dbReference type="InterPro" id="IPR051044">
    <property type="entry name" value="MAG_DAG_Lipase"/>
</dbReference>
<dbReference type="SUPFAM" id="SSF53474">
    <property type="entry name" value="alpha/beta-Hydrolases"/>
    <property type="match status" value="1"/>
</dbReference>
<protein>
    <submittedName>
        <fullName evidence="2">Alpha/beta hydrolase</fullName>
    </submittedName>
</protein>
<proteinExistence type="predicted"/>
<accession>A0ABQ5KBH6</accession>